<evidence type="ECO:0000256" key="18">
    <source>
        <dbReference type="ARBA" id="ARBA00050166"/>
    </source>
</evidence>
<evidence type="ECO:0000256" key="11">
    <source>
        <dbReference type="ARBA" id="ARBA00022842"/>
    </source>
</evidence>
<organism evidence="22 23">
    <name type="scientific">Naumovozyma dairenensis (strain ATCC 10597 / BCRC 20456 / CBS 421 / NBRC 0211 / NRRL Y-12639)</name>
    <name type="common">Saccharomyces dairenensis</name>
    <dbReference type="NCBI Taxonomy" id="1071378"/>
    <lineage>
        <taxon>Eukaryota</taxon>
        <taxon>Fungi</taxon>
        <taxon>Dikarya</taxon>
        <taxon>Ascomycota</taxon>
        <taxon>Saccharomycotina</taxon>
        <taxon>Saccharomycetes</taxon>
        <taxon>Saccharomycetales</taxon>
        <taxon>Saccharomycetaceae</taxon>
        <taxon>Naumovozyma</taxon>
    </lineage>
</organism>
<evidence type="ECO:0000256" key="5">
    <source>
        <dbReference type="ARBA" id="ARBA00013212"/>
    </source>
</evidence>
<dbReference type="Pfam" id="PF01066">
    <property type="entry name" value="CDP-OH_P_transf"/>
    <property type="match status" value="1"/>
</dbReference>
<dbReference type="PROSITE" id="PS00379">
    <property type="entry name" value="CDP_ALCOHOL_P_TRANSF"/>
    <property type="match status" value="1"/>
</dbReference>
<evidence type="ECO:0000256" key="7">
    <source>
        <dbReference type="ARBA" id="ARBA00022679"/>
    </source>
</evidence>
<comment type="cofactor">
    <cofactor evidence="2">
        <name>Mg(2+)</name>
        <dbReference type="ChEBI" id="CHEBI:18420"/>
    </cofactor>
</comment>
<comment type="similarity">
    <text evidence="4 20 21">Belongs to the CDP-alcohol phosphatidyltransferase class-I family.</text>
</comment>
<keyword evidence="15 20" id="KW-0594">Phospholipid biosynthesis</keyword>
<evidence type="ECO:0000256" key="17">
    <source>
        <dbReference type="ARBA" id="ARBA00023264"/>
    </source>
</evidence>
<keyword evidence="23" id="KW-1185">Reference proteome</keyword>
<evidence type="ECO:0000256" key="21">
    <source>
        <dbReference type="RuleBase" id="RU003750"/>
    </source>
</evidence>
<accession>G0W491</accession>
<dbReference type="EC" id="2.7.8.11" evidence="5 20"/>
<dbReference type="EMBL" id="HE580267">
    <property type="protein sequence ID" value="CCD22629.1"/>
    <property type="molecule type" value="Genomic_DNA"/>
</dbReference>
<keyword evidence="14 20" id="KW-0472">Membrane</keyword>
<dbReference type="KEGG" id="ndi:NDAI_0A04730"/>
<dbReference type="Gene3D" id="1.20.120.1760">
    <property type="match status" value="1"/>
</dbReference>
<dbReference type="GO" id="GO:0046872">
    <property type="term" value="F:metal ion binding"/>
    <property type="evidence" value="ECO:0007669"/>
    <property type="project" value="UniProtKB-KW"/>
</dbReference>
<name>G0W491_NAUDC</name>
<keyword evidence="10" id="KW-0256">Endoplasmic reticulum</keyword>
<dbReference type="PANTHER" id="PTHR15362">
    <property type="entry name" value="PHOSPHATIDYLINOSITOL SYNTHASE"/>
    <property type="match status" value="1"/>
</dbReference>
<dbReference type="FunFam" id="1.20.120.1760:FF:000021">
    <property type="entry name" value="CDP-diacylglycerol--inositol 3-phosphatidyltransferase"/>
    <property type="match status" value="1"/>
</dbReference>
<evidence type="ECO:0000256" key="8">
    <source>
        <dbReference type="ARBA" id="ARBA00022692"/>
    </source>
</evidence>
<keyword evidence="11" id="KW-0460">Magnesium</keyword>
<evidence type="ECO:0000256" key="15">
    <source>
        <dbReference type="ARBA" id="ARBA00023209"/>
    </source>
</evidence>
<dbReference type="AlphaFoldDB" id="G0W491"/>
<comment type="catalytic activity">
    <reaction evidence="18 20">
        <text>a CDP-1,2-diacyl-sn-glycerol + myo-inositol = a 1,2-diacyl-sn-glycero-3-phospho-(1D-myo-inositol) + CMP + H(+)</text>
        <dbReference type="Rhea" id="RHEA:11580"/>
        <dbReference type="ChEBI" id="CHEBI:15378"/>
        <dbReference type="ChEBI" id="CHEBI:17268"/>
        <dbReference type="ChEBI" id="CHEBI:57880"/>
        <dbReference type="ChEBI" id="CHEBI:58332"/>
        <dbReference type="ChEBI" id="CHEBI:60377"/>
        <dbReference type="EC" id="2.7.8.11"/>
    </reaction>
</comment>
<evidence type="ECO:0000256" key="3">
    <source>
        <dbReference type="ARBA" id="ARBA00004477"/>
    </source>
</evidence>
<dbReference type="InterPro" id="IPR014387">
    <property type="entry name" value="CDP_diag_ino_3_P_euk"/>
</dbReference>
<dbReference type="InterPro" id="IPR043130">
    <property type="entry name" value="CDP-OH_PTrfase_TM_dom"/>
</dbReference>
<evidence type="ECO:0000256" key="2">
    <source>
        <dbReference type="ARBA" id="ARBA00001946"/>
    </source>
</evidence>
<evidence type="ECO:0000313" key="22">
    <source>
        <dbReference type="EMBL" id="CCD22629.1"/>
    </source>
</evidence>
<keyword evidence="12" id="KW-1133">Transmembrane helix</keyword>
<evidence type="ECO:0000256" key="20">
    <source>
        <dbReference type="PIRNR" id="PIRNR000848"/>
    </source>
</evidence>
<evidence type="ECO:0000256" key="14">
    <source>
        <dbReference type="ARBA" id="ARBA00023136"/>
    </source>
</evidence>
<dbReference type="InterPro" id="IPR048254">
    <property type="entry name" value="CDP_ALCOHOL_P_TRANSF_CS"/>
</dbReference>
<evidence type="ECO:0000256" key="10">
    <source>
        <dbReference type="ARBA" id="ARBA00022824"/>
    </source>
</evidence>
<gene>
    <name evidence="22" type="primary">NDAI0A04730</name>
    <name evidence="22" type="ordered locus">NDAI_0A04730</name>
</gene>
<reference evidence="22 23" key="1">
    <citation type="journal article" date="2011" name="Proc. Natl. Acad. Sci. U.S.A.">
        <title>Evolutionary erosion of yeast sex chromosomes by mating-type switching accidents.</title>
        <authorList>
            <person name="Gordon J.L."/>
            <person name="Armisen D."/>
            <person name="Proux-Wera E."/>
            <person name="Oheigeartaigh S.S."/>
            <person name="Byrne K.P."/>
            <person name="Wolfe K.H."/>
        </authorList>
    </citation>
    <scope>NUCLEOTIDE SEQUENCE [LARGE SCALE GENOMIC DNA]</scope>
    <source>
        <strain evidence="23">ATCC 10597 / BCRC 20456 / CBS 421 / NBRC 0211 / NRRL Y-12639</strain>
    </source>
</reference>
<dbReference type="STRING" id="1071378.G0W491"/>
<dbReference type="OMA" id="AQTYSEN"/>
<evidence type="ECO:0000256" key="16">
    <source>
        <dbReference type="ARBA" id="ARBA00023211"/>
    </source>
</evidence>
<keyword evidence="17 20" id="KW-1208">Phospholipid metabolism</keyword>
<dbReference type="InterPro" id="IPR000462">
    <property type="entry name" value="CDP-OH_P_trans"/>
</dbReference>
<comment type="subcellular location">
    <subcellularLocation>
        <location evidence="3">Endoplasmic reticulum membrane</location>
        <topology evidence="3">Multi-pass membrane protein</topology>
    </subcellularLocation>
</comment>
<keyword evidence="16" id="KW-0464">Manganese</keyword>
<keyword evidence="6 20" id="KW-0444">Lipid biosynthesis</keyword>
<evidence type="ECO:0000256" key="1">
    <source>
        <dbReference type="ARBA" id="ARBA00001936"/>
    </source>
</evidence>
<dbReference type="GO" id="GO:0005794">
    <property type="term" value="C:Golgi apparatus"/>
    <property type="evidence" value="ECO:0007669"/>
    <property type="project" value="EnsemblFungi"/>
</dbReference>
<dbReference type="GO" id="GO:0005789">
    <property type="term" value="C:endoplasmic reticulum membrane"/>
    <property type="evidence" value="ECO:0007669"/>
    <property type="project" value="UniProtKB-SubCell"/>
</dbReference>
<dbReference type="eggNOG" id="KOG3240">
    <property type="taxonomic scope" value="Eukaryota"/>
</dbReference>
<keyword evidence="9" id="KW-0479">Metal-binding</keyword>
<evidence type="ECO:0000256" key="6">
    <source>
        <dbReference type="ARBA" id="ARBA00022516"/>
    </source>
</evidence>
<proteinExistence type="inferred from homology"/>
<keyword evidence="8" id="KW-0812">Transmembrane</keyword>
<evidence type="ECO:0000256" key="12">
    <source>
        <dbReference type="ARBA" id="ARBA00022989"/>
    </source>
</evidence>
<dbReference type="PIRSF" id="PIRSF000848">
    <property type="entry name" value="CDP_diag_ino_3_P"/>
    <property type="match status" value="1"/>
</dbReference>
<dbReference type="GO" id="GO:0005741">
    <property type="term" value="C:mitochondrial outer membrane"/>
    <property type="evidence" value="ECO:0007669"/>
    <property type="project" value="EnsemblFungi"/>
</dbReference>
<dbReference type="GeneID" id="11494088"/>
<dbReference type="GO" id="GO:0006661">
    <property type="term" value="P:phosphatidylinositol biosynthetic process"/>
    <property type="evidence" value="ECO:0007669"/>
    <property type="project" value="EnsemblFungi"/>
</dbReference>
<dbReference type="OrthoDB" id="10251079at2759"/>
<keyword evidence="7 20" id="KW-0808">Transferase</keyword>
<evidence type="ECO:0000256" key="19">
    <source>
        <dbReference type="ARBA" id="ARBA00070582"/>
    </source>
</evidence>
<evidence type="ECO:0000256" key="9">
    <source>
        <dbReference type="ARBA" id="ARBA00022723"/>
    </source>
</evidence>
<evidence type="ECO:0000256" key="13">
    <source>
        <dbReference type="ARBA" id="ARBA00023098"/>
    </source>
</evidence>
<comment type="cofactor">
    <cofactor evidence="1">
        <name>Mn(2+)</name>
        <dbReference type="ChEBI" id="CHEBI:29035"/>
    </cofactor>
</comment>
<evidence type="ECO:0000313" key="23">
    <source>
        <dbReference type="Proteomes" id="UP000000689"/>
    </source>
</evidence>
<sequence length="224" mass="24884">MSSKQPTESAPGPITAKAVLWYIPNQIGYMRVLTAIISFFTMANHPVMTGLVYTVSCLLDALDGTMARKYNQVSSLGAVLDMVTDRSTTSGLICFLCYKFPNLCVILQILISLDISSHYMHMYATLSSGGSSHKQVGKESSRLLHLYYTRRDVLFTICFFNESFYGGLYLYGFESYKTFGKWVLLISLPGYIFKQVANVIQLQRAALILASSDAANANEKAKSN</sequence>
<protein>
    <recommendedName>
        <fullName evidence="19 20">CDP-diacylglycerol--inositol 3-phosphatidyltransferase</fullName>
        <ecNumber evidence="5 20">2.7.8.11</ecNumber>
    </recommendedName>
</protein>
<dbReference type="PANTHER" id="PTHR15362:SF4">
    <property type="entry name" value="CDP-DIACYLGLYCEROL--INOSITOL 3-PHOSPHATIDYLTRANSFERASE"/>
    <property type="match status" value="1"/>
</dbReference>
<dbReference type="Proteomes" id="UP000000689">
    <property type="component" value="Chromosome 1"/>
</dbReference>
<dbReference type="GO" id="GO:0003881">
    <property type="term" value="F:CDP-diacylglycerol-inositol 3-phosphatidyltransferase activity"/>
    <property type="evidence" value="ECO:0007669"/>
    <property type="project" value="UniProtKB-UniRule"/>
</dbReference>
<keyword evidence="13 20" id="KW-0443">Lipid metabolism</keyword>
<dbReference type="RefSeq" id="XP_003667872.1">
    <property type="nucleotide sequence ID" value="XM_003667824.1"/>
</dbReference>
<dbReference type="HOGENOM" id="CLU_067602_0_0_1"/>
<evidence type="ECO:0000256" key="4">
    <source>
        <dbReference type="ARBA" id="ARBA00010441"/>
    </source>
</evidence>